<sequence length="137" mass="14950">MKNYKRIGFVLAALSAGIIAAAGILHLEIAFEVMPTSIFAAGIFIAFGIPQIAWIIPTIKQLGTKWYIAGIAWNGALIGFFLMTLFPNPVTGIAIPPVTTDIAIEILQSTFIGLSALMVLYERKRKRLTEKERTGLT</sequence>
<dbReference type="Proteomes" id="UP000008037">
    <property type="component" value="Chromosome"/>
</dbReference>
<accession>K0IN92</accession>
<evidence type="ECO:0000256" key="1">
    <source>
        <dbReference type="SAM" id="Phobius"/>
    </source>
</evidence>
<keyword evidence="3" id="KW-1185">Reference proteome</keyword>
<dbReference type="InParanoid" id="K0IN92"/>
<dbReference type="RefSeq" id="WP_015019504.1">
    <property type="nucleotide sequence ID" value="NC_018719.1"/>
</dbReference>
<gene>
    <name evidence="2" type="ordered locus">Ngar_c20370</name>
</gene>
<reference evidence="2 3" key="1">
    <citation type="journal article" date="2012" name="Environ. Microbiol.">
        <title>The genome of the ammonia-oxidizing Candidatus Nitrososphaera gargensis: insights into metabolic versatility and environmental adaptations.</title>
        <authorList>
            <person name="Spang A."/>
            <person name="Poehlein A."/>
            <person name="Offre P."/>
            <person name="Zumbragel S."/>
            <person name="Haider S."/>
            <person name="Rychlik N."/>
            <person name="Nowka B."/>
            <person name="Schmeisser C."/>
            <person name="Lebedeva E.V."/>
            <person name="Rattei T."/>
            <person name="Bohm C."/>
            <person name="Schmid M."/>
            <person name="Galushko A."/>
            <person name="Hatzenpichler R."/>
            <person name="Weinmaier T."/>
            <person name="Daniel R."/>
            <person name="Schleper C."/>
            <person name="Spieck E."/>
            <person name="Streit W."/>
            <person name="Wagner M."/>
        </authorList>
    </citation>
    <scope>NUCLEOTIDE SEQUENCE [LARGE SCALE GENOMIC DNA]</scope>
    <source>
        <strain evidence="3">Ga9.2</strain>
    </source>
</reference>
<feature type="transmembrane region" description="Helical" evidence="1">
    <location>
        <begin position="38"/>
        <end position="59"/>
    </location>
</feature>
<proteinExistence type="predicted"/>
<dbReference type="HOGENOM" id="CLU_1830506_0_0_2"/>
<dbReference type="GeneID" id="13795900"/>
<dbReference type="KEGG" id="nga:Ngar_c20370"/>
<organism evidence="2 3">
    <name type="scientific">Nitrososphaera gargensis (strain Ga9.2)</name>
    <dbReference type="NCBI Taxonomy" id="1237085"/>
    <lineage>
        <taxon>Archaea</taxon>
        <taxon>Nitrososphaerota</taxon>
        <taxon>Nitrososphaeria</taxon>
        <taxon>Nitrososphaerales</taxon>
        <taxon>Nitrososphaeraceae</taxon>
        <taxon>Nitrososphaera</taxon>
    </lineage>
</organism>
<feature type="transmembrane region" description="Helical" evidence="1">
    <location>
        <begin position="66"/>
        <end position="86"/>
    </location>
</feature>
<dbReference type="BioCyc" id="CNIT1237085:G1324-2035-MONOMER"/>
<keyword evidence="1" id="KW-0472">Membrane</keyword>
<evidence type="ECO:0000313" key="3">
    <source>
        <dbReference type="Proteomes" id="UP000008037"/>
    </source>
</evidence>
<dbReference type="AlphaFoldDB" id="K0IN92"/>
<keyword evidence="1" id="KW-0812">Transmembrane</keyword>
<evidence type="ECO:0000313" key="2">
    <source>
        <dbReference type="EMBL" id="AFU58969.1"/>
    </source>
</evidence>
<dbReference type="EMBL" id="CP002408">
    <property type="protein sequence ID" value="AFU58969.1"/>
    <property type="molecule type" value="Genomic_DNA"/>
</dbReference>
<feature type="transmembrane region" description="Helical" evidence="1">
    <location>
        <begin position="102"/>
        <end position="121"/>
    </location>
</feature>
<keyword evidence="1" id="KW-1133">Transmembrane helix</keyword>
<protein>
    <submittedName>
        <fullName evidence="2">Uncharacterized protein</fullName>
    </submittedName>
</protein>
<name>K0IN92_NITGG</name>